<gene>
    <name evidence="2" type="ORF">SKAU_G00137800</name>
</gene>
<accession>A0A9Q1FS27</accession>
<protein>
    <submittedName>
        <fullName evidence="2">Uncharacterized protein</fullName>
    </submittedName>
</protein>
<keyword evidence="3" id="KW-1185">Reference proteome</keyword>
<evidence type="ECO:0000313" key="3">
    <source>
        <dbReference type="Proteomes" id="UP001152622"/>
    </source>
</evidence>
<feature type="compositionally biased region" description="Polar residues" evidence="1">
    <location>
        <begin position="63"/>
        <end position="76"/>
    </location>
</feature>
<name>A0A9Q1FS27_SYNKA</name>
<reference evidence="2" key="1">
    <citation type="journal article" date="2023" name="Science">
        <title>Genome structures resolve the early diversification of teleost fishes.</title>
        <authorList>
            <person name="Parey E."/>
            <person name="Louis A."/>
            <person name="Montfort J."/>
            <person name="Bouchez O."/>
            <person name="Roques C."/>
            <person name="Iampietro C."/>
            <person name="Lluch J."/>
            <person name="Castinel A."/>
            <person name="Donnadieu C."/>
            <person name="Desvignes T."/>
            <person name="Floi Bucao C."/>
            <person name="Jouanno E."/>
            <person name="Wen M."/>
            <person name="Mejri S."/>
            <person name="Dirks R."/>
            <person name="Jansen H."/>
            <person name="Henkel C."/>
            <person name="Chen W.J."/>
            <person name="Zahm M."/>
            <person name="Cabau C."/>
            <person name="Klopp C."/>
            <person name="Thompson A.W."/>
            <person name="Robinson-Rechavi M."/>
            <person name="Braasch I."/>
            <person name="Lecointre G."/>
            <person name="Bobe J."/>
            <person name="Postlethwait J.H."/>
            <person name="Berthelot C."/>
            <person name="Roest Crollius H."/>
            <person name="Guiguen Y."/>
        </authorList>
    </citation>
    <scope>NUCLEOTIDE SEQUENCE</scope>
    <source>
        <strain evidence="2">WJC10195</strain>
    </source>
</reference>
<dbReference type="EMBL" id="JAINUF010000004">
    <property type="protein sequence ID" value="KAJ8364949.1"/>
    <property type="molecule type" value="Genomic_DNA"/>
</dbReference>
<dbReference type="AlphaFoldDB" id="A0A9Q1FS27"/>
<feature type="compositionally biased region" description="Basic and acidic residues" evidence="1">
    <location>
        <begin position="49"/>
        <end position="59"/>
    </location>
</feature>
<dbReference type="Proteomes" id="UP001152622">
    <property type="component" value="Chromosome 4"/>
</dbReference>
<organism evidence="2 3">
    <name type="scientific">Synaphobranchus kaupii</name>
    <name type="common">Kaup's arrowtooth eel</name>
    <dbReference type="NCBI Taxonomy" id="118154"/>
    <lineage>
        <taxon>Eukaryota</taxon>
        <taxon>Metazoa</taxon>
        <taxon>Chordata</taxon>
        <taxon>Craniata</taxon>
        <taxon>Vertebrata</taxon>
        <taxon>Euteleostomi</taxon>
        <taxon>Actinopterygii</taxon>
        <taxon>Neopterygii</taxon>
        <taxon>Teleostei</taxon>
        <taxon>Anguilliformes</taxon>
        <taxon>Synaphobranchidae</taxon>
        <taxon>Synaphobranchus</taxon>
    </lineage>
</organism>
<comment type="caution">
    <text evidence="2">The sequence shown here is derived from an EMBL/GenBank/DDBJ whole genome shotgun (WGS) entry which is preliminary data.</text>
</comment>
<dbReference type="OrthoDB" id="8960455at2759"/>
<sequence>MGKKCFKEMLTRSLLIRAVRKNQAASSALDSEIDSYTIRWFNLASDQGGGRKDHAKAKEALTMASQHSTERQWLTS</sequence>
<proteinExistence type="predicted"/>
<feature type="region of interest" description="Disordered" evidence="1">
    <location>
        <begin position="47"/>
        <end position="76"/>
    </location>
</feature>
<evidence type="ECO:0000256" key="1">
    <source>
        <dbReference type="SAM" id="MobiDB-lite"/>
    </source>
</evidence>
<evidence type="ECO:0000313" key="2">
    <source>
        <dbReference type="EMBL" id="KAJ8364949.1"/>
    </source>
</evidence>